<protein>
    <recommendedName>
        <fullName evidence="3">TerB family tellurite resistance protein</fullName>
    </recommendedName>
</protein>
<dbReference type="EMBL" id="WKJH01000002">
    <property type="protein sequence ID" value="MRX63672.1"/>
    <property type="molecule type" value="Genomic_DNA"/>
</dbReference>
<dbReference type="AlphaFoldDB" id="A0A6I2MKR0"/>
<accession>A0A6I2MKR0</accession>
<dbReference type="Proteomes" id="UP000443153">
    <property type="component" value="Unassembled WGS sequence"/>
</dbReference>
<dbReference type="CDD" id="cd07177">
    <property type="entry name" value="terB_like"/>
    <property type="match status" value="1"/>
</dbReference>
<dbReference type="RefSeq" id="WP_154364684.1">
    <property type="nucleotide sequence ID" value="NZ_CANMYZ010000004.1"/>
</dbReference>
<organism evidence="1 2">
    <name type="scientific">Maribacter luteus</name>
    <dbReference type="NCBI Taxonomy" id="2594478"/>
    <lineage>
        <taxon>Bacteria</taxon>
        <taxon>Pseudomonadati</taxon>
        <taxon>Bacteroidota</taxon>
        <taxon>Flavobacteriia</taxon>
        <taxon>Flavobacteriales</taxon>
        <taxon>Flavobacteriaceae</taxon>
        <taxon>Maribacter</taxon>
    </lineage>
</organism>
<dbReference type="InterPro" id="IPR029024">
    <property type="entry name" value="TerB-like"/>
</dbReference>
<reference evidence="1 2" key="1">
    <citation type="submission" date="2019-11" db="EMBL/GenBank/DDBJ databases">
        <title>Maribacter lutea sp. nov., a marine bacterium isolated from intertidal sand.</title>
        <authorList>
            <person name="Liu A."/>
        </authorList>
    </citation>
    <scope>NUCLEOTIDE SEQUENCE [LARGE SCALE GENOMIC DNA]</scope>
    <source>
        <strain evidence="1 2">RZ05</strain>
    </source>
</reference>
<keyword evidence="2" id="KW-1185">Reference proteome</keyword>
<evidence type="ECO:0008006" key="3">
    <source>
        <dbReference type="Google" id="ProtNLM"/>
    </source>
</evidence>
<name>A0A6I2MKR0_9FLAO</name>
<dbReference type="OrthoDB" id="1450066at2"/>
<evidence type="ECO:0000313" key="1">
    <source>
        <dbReference type="EMBL" id="MRX63672.1"/>
    </source>
</evidence>
<sequence length="118" mass="13303">MSTTITNFSLAEKLAIVQTVDAVIIADGTVHKGELNAMGELMHRIEFDSNFILQARNISEEQAKLILRSMTMDKKKILMTILEEIAISDGFVHKKESDLIADIYSFIDMEQEVKTKKA</sequence>
<comment type="caution">
    <text evidence="1">The sequence shown here is derived from an EMBL/GenBank/DDBJ whole genome shotgun (WGS) entry which is preliminary data.</text>
</comment>
<dbReference type="Gene3D" id="1.10.3680.10">
    <property type="entry name" value="TerB-like"/>
    <property type="match status" value="1"/>
</dbReference>
<evidence type="ECO:0000313" key="2">
    <source>
        <dbReference type="Proteomes" id="UP000443153"/>
    </source>
</evidence>
<gene>
    <name evidence="1" type="ORF">GJ691_05775</name>
</gene>
<proteinExistence type="predicted"/>
<dbReference type="SUPFAM" id="SSF158682">
    <property type="entry name" value="TerB-like"/>
    <property type="match status" value="1"/>
</dbReference>